<proteinExistence type="inferred from homology"/>
<feature type="repeat" description="WD" evidence="25">
    <location>
        <begin position="289"/>
        <end position="330"/>
    </location>
</feature>
<evidence type="ECO:0000256" key="10">
    <source>
        <dbReference type="ARBA" id="ARBA00022723"/>
    </source>
</evidence>
<evidence type="ECO:0000256" key="25">
    <source>
        <dbReference type="PROSITE-ProRule" id="PRU00221"/>
    </source>
</evidence>
<dbReference type="CDD" id="cd00200">
    <property type="entry name" value="WD40"/>
    <property type="match status" value="1"/>
</dbReference>
<dbReference type="InterPro" id="IPR041677">
    <property type="entry name" value="DNA2/NAM7_AAA_11"/>
</dbReference>
<comment type="cofactor">
    <cofactor evidence="1">
        <name>[4Fe-4S] cluster</name>
        <dbReference type="ChEBI" id="CHEBI:49883"/>
    </cofactor>
</comment>
<reference evidence="30 31" key="1">
    <citation type="submission" date="2016-08" db="EMBL/GenBank/DDBJ databases">
        <authorList>
            <consortium name="Lentinula edodes genome sequencing consortium"/>
            <person name="Sakamoto Y."/>
            <person name="Nakade K."/>
            <person name="Sato S."/>
            <person name="Yoshida Y."/>
            <person name="Miyazaki K."/>
            <person name="Natsume S."/>
            <person name="Konno N."/>
        </authorList>
    </citation>
    <scope>NUCLEOTIDE SEQUENCE [LARGE SCALE GENOMIC DNA]</scope>
    <source>
        <strain evidence="30 31">NBRC 111202</strain>
    </source>
</reference>
<comment type="caution">
    <text evidence="30">The sequence shown here is derived from an EMBL/GenBank/DDBJ whole genome shotgun (WGS) entry which is preliminary data.</text>
</comment>
<dbReference type="Gene3D" id="2.130.10.10">
    <property type="entry name" value="YVTN repeat-like/Quinoprotein amine dehydrogenase"/>
    <property type="match status" value="1"/>
</dbReference>
<dbReference type="GO" id="GO:0034967">
    <property type="term" value="C:Set3 complex"/>
    <property type="evidence" value="ECO:0007669"/>
    <property type="project" value="TreeGrafter"/>
</dbReference>
<dbReference type="InterPro" id="IPR019775">
    <property type="entry name" value="WD40_repeat_CS"/>
</dbReference>
<evidence type="ECO:0000256" key="6">
    <source>
        <dbReference type="ARBA" id="ARBA00022485"/>
    </source>
</evidence>
<keyword evidence="23" id="KW-0511">Multifunctional enzyme</keyword>
<comment type="subcellular location">
    <subcellularLocation>
        <location evidence="2">Nucleus</location>
    </subcellularLocation>
</comment>
<feature type="region of interest" description="Disordered" evidence="26">
    <location>
        <begin position="132"/>
        <end position="181"/>
    </location>
</feature>
<dbReference type="GO" id="GO:0006357">
    <property type="term" value="P:regulation of transcription by RNA polymerase II"/>
    <property type="evidence" value="ECO:0007669"/>
    <property type="project" value="TreeGrafter"/>
</dbReference>
<feature type="repeat" description="WD" evidence="25">
    <location>
        <begin position="433"/>
        <end position="478"/>
    </location>
</feature>
<dbReference type="PROSITE" id="PS50294">
    <property type="entry name" value="WD_REPEATS_REGION"/>
    <property type="match status" value="4"/>
</dbReference>
<dbReference type="InterPro" id="IPR045183">
    <property type="entry name" value="Ebi-like"/>
</dbReference>
<keyword evidence="22" id="KW-0539">Nucleus</keyword>
<dbReference type="Pfam" id="PF08696">
    <property type="entry name" value="Dna2"/>
    <property type="match status" value="1"/>
</dbReference>
<dbReference type="Pfam" id="PF08513">
    <property type="entry name" value="LisH"/>
    <property type="match status" value="1"/>
</dbReference>
<keyword evidence="15" id="KW-0378">Hydrolase</keyword>
<evidence type="ECO:0000256" key="9">
    <source>
        <dbReference type="ARBA" id="ARBA00022722"/>
    </source>
</evidence>
<evidence type="ECO:0000256" key="16">
    <source>
        <dbReference type="ARBA" id="ARBA00022806"/>
    </source>
</evidence>
<name>A0A1Q3DVF6_LENED</name>
<gene>
    <name evidence="30" type="ORF">LENED_000148</name>
</gene>
<sequence length="1611" mass="179263">MSPISITSDEINRLIYAYFRDSGFEHSAYTLVKEAQLERSPVFKKHVPRGELVELLSKSLLYNEVECHFQGGEAAIKCKAMFSLLEPHTCSPNPPESHTFLAPTFAPPLMMVAPPIQSNVLMQDVSHRKISPLPRSITTTEKRTRKESNDMDVDTPVESRPKAADPPKKPASKPKKLLQGPIDDITDPNVITLMPGHATEVFVCAFNPVNYNLLASGSKDAVVKIWTLSESMAGSAQAGEPITIDSFSQAESADLTCLSWSPDGTLLAIASYDSRLRICDTAGKMYFESDIHKGPIFTTRFSTSGRWLLTASLDGSSCLWDVAGKKLHRQYHGHKDCCLDVDWLNNDMFASCGADRQVHIFSVDEEKSIKTFGGHTDEINQIKCNPSGTRLASCSDDMTTRIWNVSNISASIPSEADSIPGLGSSDNDQVTILEGHKHSVSTIGWYQPPGTENELIATGSFDGATRLWDSVTGRCLHAFADHKRPVYALDISPDNHWLTTGGGDGWLHVYDLKTQTRIWSWFAVWNAPPTPDPSPARNRPIGLQVAQEPRTPSNKNKLKLAARSLTAFKHVGPSPSRVFSANDADIEAMLEGVEDDWDWDVNEISPMKKPKVETFQLAGSRHVRETCTRCSVESVSEYEISGRYSKNLIVALESGERRSVILQDDWVTSGVRPKDIINVIGTFTPLLQSSSSIISSIVISSKHNLLILHPDLLLTATAVSTAAQCRRRPLLTSMVRSSSDVSPALVWGHILHTVVQACLSAHCWDDRWLDDKIDEVVRENLVDLVRINVNVETAINEVKARAKGVQSFFNRYMSETPKADAILNNNRAARNEVSLLAISELLDVEEDIWSPTYGLKGKLDATVQTTISQKTDPARLSFSKITPTQGPKPLEIKTGRATSGMEHRAQTMLYTLLAQERYGIDTAFFKNWEHLLSLEEQDVGRFRKELWTMGAAQREQHGRCFGSMILDSSFVPPPVKRPGARDKIHTYTYRFIRDPKSVSTGSFLNGFLDVNDAVTISVEPHLLALARGFILELTSTDVVVGVDHDLSLDIISSRLAVFESSKVFTTNPVIFRIDKDEMLGGMSRIRDNLAQLFYADGDARKLKQIVDLEEPRFDDTSSINIPPSAAHHLAHLNPNQGQAVDKILSAQDYALVLGMPGTGKTTVIAAMIQALVAMNKTVLLTSYTHSAVDTILAKLKDTDFTILRLGNIDKVHPDVRQYTLNHRRHATTVEQLEYQLMSPPVVATTCLSIDDALFSRRKFDYCIVDEASQITLPTCIGPLRFAEKFVLVGDHFQLPPLVRNKDARKGGLDVSLFRHLSNAHPHAVVDLTYQYRMNADIMLLSNKLIYSDRLRCGSEVVARRFLDIPDKSFLRSLHAGHSACENSECWLSQIMAERCKAVFIDTDLVPAHDSRVGDLVQNETEAKLVYQIAETMMKSGVPPAQIGIISLYRQQIKLLGQHFRGRQGLEFFTADKSQGRDKECIIISMVRSNDTSQVGELMKDWRRMNVSFTRARSKLIIMGSRKTLQGAPLLKEFFNLMENQDWILRLPSGANLLHADAFDTKHNGLKRGTTDENTGLSKEGQSTNKKSRKIGGEEGFLRGRPILQDLLNDVK</sequence>
<dbReference type="Gene3D" id="3.90.320.10">
    <property type="match status" value="1"/>
</dbReference>
<evidence type="ECO:0000256" key="14">
    <source>
        <dbReference type="ARBA" id="ARBA00022763"/>
    </source>
</evidence>
<evidence type="ECO:0000256" key="24">
    <source>
        <dbReference type="ARBA" id="ARBA00047995"/>
    </source>
</evidence>
<dbReference type="InterPro" id="IPR041679">
    <property type="entry name" value="DNA2/NAM7-like_C"/>
</dbReference>
<evidence type="ECO:0000256" key="15">
    <source>
        <dbReference type="ARBA" id="ARBA00022801"/>
    </source>
</evidence>
<dbReference type="FunFam" id="3.40.50.300:FF:001170">
    <property type="entry name" value="DNA replication helicase Dna2"/>
    <property type="match status" value="1"/>
</dbReference>
<dbReference type="GO" id="GO:0005524">
    <property type="term" value="F:ATP binding"/>
    <property type="evidence" value="ECO:0007669"/>
    <property type="project" value="UniProtKB-KW"/>
</dbReference>
<dbReference type="Pfam" id="PF00400">
    <property type="entry name" value="WD40"/>
    <property type="match status" value="7"/>
</dbReference>
<dbReference type="Gene3D" id="3.40.50.300">
    <property type="entry name" value="P-loop containing nucleotide triphosphate hydrolases"/>
    <property type="match status" value="2"/>
</dbReference>
<keyword evidence="9" id="KW-0540">Nuclease</keyword>
<dbReference type="Pfam" id="PF13087">
    <property type="entry name" value="AAA_12"/>
    <property type="match status" value="1"/>
</dbReference>
<dbReference type="FunFam" id="3.40.50.300:FF:000789">
    <property type="entry name" value="DNA replication ATP-dependent helicase/nuclease DNA2"/>
    <property type="match status" value="1"/>
</dbReference>
<evidence type="ECO:0000256" key="2">
    <source>
        <dbReference type="ARBA" id="ARBA00004123"/>
    </source>
</evidence>
<dbReference type="InterPro" id="IPR014808">
    <property type="entry name" value="DNA_replication_fac_Dna2_N"/>
</dbReference>
<feature type="repeat" description="WD" evidence="25">
    <location>
        <begin position="372"/>
        <end position="407"/>
    </location>
</feature>
<organism evidence="30 31">
    <name type="scientific">Lentinula edodes</name>
    <name type="common">Shiitake mushroom</name>
    <name type="synonym">Lentinus edodes</name>
    <dbReference type="NCBI Taxonomy" id="5353"/>
    <lineage>
        <taxon>Eukaryota</taxon>
        <taxon>Fungi</taxon>
        <taxon>Dikarya</taxon>
        <taxon>Basidiomycota</taxon>
        <taxon>Agaricomycotina</taxon>
        <taxon>Agaricomycetes</taxon>
        <taxon>Agaricomycetidae</taxon>
        <taxon>Agaricales</taxon>
        <taxon>Marasmiineae</taxon>
        <taxon>Omphalotaceae</taxon>
        <taxon>Lentinula</taxon>
    </lineage>
</organism>
<evidence type="ECO:0000256" key="26">
    <source>
        <dbReference type="SAM" id="MobiDB-lite"/>
    </source>
</evidence>
<keyword evidence="7 25" id="KW-0853">WD repeat</keyword>
<evidence type="ECO:0000256" key="20">
    <source>
        <dbReference type="ARBA" id="ARBA00023125"/>
    </source>
</evidence>
<dbReference type="GO" id="GO:0006281">
    <property type="term" value="P:DNA repair"/>
    <property type="evidence" value="ECO:0007669"/>
    <property type="project" value="UniProtKB-KW"/>
</dbReference>
<evidence type="ECO:0000256" key="19">
    <source>
        <dbReference type="ARBA" id="ARBA00023014"/>
    </source>
</evidence>
<keyword evidence="11" id="KW-0677">Repeat</keyword>
<feature type="compositionally biased region" description="Basic and acidic residues" evidence="26">
    <location>
        <begin position="157"/>
        <end position="168"/>
    </location>
</feature>
<evidence type="ECO:0000256" key="3">
    <source>
        <dbReference type="ARBA" id="ARBA00007913"/>
    </source>
</evidence>
<evidence type="ECO:0000259" key="29">
    <source>
        <dbReference type="Pfam" id="PF13087"/>
    </source>
</evidence>
<evidence type="ECO:0000259" key="28">
    <source>
        <dbReference type="Pfam" id="PF13086"/>
    </source>
</evidence>
<dbReference type="GO" id="GO:0016887">
    <property type="term" value="F:ATP hydrolysis activity"/>
    <property type="evidence" value="ECO:0007669"/>
    <property type="project" value="RHEA"/>
</dbReference>
<evidence type="ECO:0000256" key="13">
    <source>
        <dbReference type="ARBA" id="ARBA00022759"/>
    </source>
</evidence>
<keyword evidence="17" id="KW-0067">ATP-binding</keyword>
<dbReference type="Gene3D" id="1.20.960.30">
    <property type="match status" value="1"/>
</dbReference>
<dbReference type="InterPro" id="IPR047187">
    <property type="entry name" value="SF1_C_Upf1"/>
</dbReference>
<dbReference type="CDD" id="cd18808">
    <property type="entry name" value="SF1_C_Upf1"/>
    <property type="match status" value="1"/>
</dbReference>
<keyword evidence="20" id="KW-0238">DNA-binding</keyword>
<feature type="domain" description="DNA2/NAM7 helicase helicase" evidence="28">
    <location>
        <begin position="1240"/>
        <end position="1299"/>
    </location>
</feature>
<reference evidence="30 31" key="2">
    <citation type="submission" date="2017-02" db="EMBL/GenBank/DDBJ databases">
        <title>A genome survey and senescence transcriptome analysis in Lentinula edodes.</title>
        <authorList>
            <person name="Sakamoto Y."/>
            <person name="Nakade K."/>
            <person name="Sato S."/>
            <person name="Yoshida Y."/>
            <person name="Miyazaki K."/>
            <person name="Natsume S."/>
            <person name="Konno N."/>
        </authorList>
    </citation>
    <scope>NUCLEOTIDE SEQUENCE [LARGE SCALE GENOMIC DNA]</scope>
    <source>
        <strain evidence="30 31">NBRC 111202</strain>
    </source>
</reference>
<dbReference type="InterPro" id="IPR006594">
    <property type="entry name" value="LisH"/>
</dbReference>
<dbReference type="PANTHER" id="PTHR22846">
    <property type="entry name" value="WD40 REPEAT PROTEIN"/>
    <property type="match status" value="1"/>
</dbReference>
<comment type="catalytic activity">
    <reaction evidence="24">
        <text>ATP + H2O = ADP + phosphate + H(+)</text>
        <dbReference type="Rhea" id="RHEA:13065"/>
        <dbReference type="ChEBI" id="CHEBI:15377"/>
        <dbReference type="ChEBI" id="CHEBI:15378"/>
        <dbReference type="ChEBI" id="CHEBI:30616"/>
        <dbReference type="ChEBI" id="CHEBI:43474"/>
        <dbReference type="ChEBI" id="CHEBI:456216"/>
        <dbReference type="EC" id="3.6.4.12"/>
    </reaction>
</comment>
<feature type="domain" description="DNA replication factor Dna2 N-terminal" evidence="27">
    <location>
        <begin position="654"/>
        <end position="864"/>
    </location>
</feature>
<accession>A0A1Q3DVF6</accession>
<evidence type="ECO:0000256" key="18">
    <source>
        <dbReference type="ARBA" id="ARBA00023004"/>
    </source>
</evidence>
<dbReference type="InterPro" id="IPR027417">
    <property type="entry name" value="P-loop_NTPase"/>
</dbReference>
<dbReference type="InterPro" id="IPR026851">
    <property type="entry name" value="Dna2/JHS1_DEXXQ-box"/>
</dbReference>
<dbReference type="Proteomes" id="UP000188533">
    <property type="component" value="Unassembled WGS sequence"/>
</dbReference>
<keyword evidence="19" id="KW-0411">Iron-sulfur</keyword>
<dbReference type="STRING" id="5353.A0A1Q3DVF6"/>
<feature type="domain" description="DNA2/NAM7 helicase helicase" evidence="28">
    <location>
        <begin position="1131"/>
        <end position="1227"/>
    </location>
</feature>
<dbReference type="Pfam" id="PF13086">
    <property type="entry name" value="AAA_11"/>
    <property type="match status" value="2"/>
</dbReference>
<dbReference type="PROSITE" id="PS50082">
    <property type="entry name" value="WD_REPEATS_2"/>
    <property type="match status" value="5"/>
</dbReference>
<keyword evidence="21" id="KW-0234">DNA repair</keyword>
<protein>
    <recommendedName>
        <fullName evidence="5">DNA replication ATP-dependent helicase/nuclease DNA2</fullName>
        <ecNumber evidence="4">3.6.4.12</ecNumber>
    </recommendedName>
</protein>
<evidence type="ECO:0000256" key="23">
    <source>
        <dbReference type="ARBA" id="ARBA00023268"/>
    </source>
</evidence>
<evidence type="ECO:0000259" key="27">
    <source>
        <dbReference type="Pfam" id="PF08696"/>
    </source>
</evidence>
<evidence type="ECO:0000313" key="30">
    <source>
        <dbReference type="EMBL" id="GAV98748.1"/>
    </source>
</evidence>
<dbReference type="GO" id="GO:0051539">
    <property type="term" value="F:4 iron, 4 sulfur cluster binding"/>
    <property type="evidence" value="ECO:0007669"/>
    <property type="project" value="UniProtKB-KW"/>
</dbReference>
<evidence type="ECO:0000256" key="17">
    <source>
        <dbReference type="ARBA" id="ARBA00022840"/>
    </source>
</evidence>
<dbReference type="SUPFAM" id="SSF50978">
    <property type="entry name" value="WD40 repeat-like"/>
    <property type="match status" value="1"/>
</dbReference>
<comment type="similarity">
    <text evidence="3">Belongs to the DNA2/NAM7 helicase family.</text>
</comment>
<dbReference type="SUPFAM" id="SSF52540">
    <property type="entry name" value="P-loop containing nucleoside triphosphate hydrolases"/>
    <property type="match status" value="1"/>
</dbReference>
<dbReference type="PROSITE" id="PS50896">
    <property type="entry name" value="LISH"/>
    <property type="match status" value="1"/>
</dbReference>
<evidence type="ECO:0000256" key="12">
    <source>
        <dbReference type="ARBA" id="ARBA00022741"/>
    </source>
</evidence>
<evidence type="ECO:0000256" key="21">
    <source>
        <dbReference type="ARBA" id="ARBA00023204"/>
    </source>
</evidence>
<feature type="compositionally biased region" description="Polar residues" evidence="26">
    <location>
        <begin position="1571"/>
        <end position="1584"/>
    </location>
</feature>
<feature type="repeat" description="WD" evidence="25">
    <location>
        <begin position="194"/>
        <end position="236"/>
    </location>
</feature>
<keyword evidence="10" id="KW-0479">Metal-binding</keyword>
<dbReference type="GO" id="GO:0003714">
    <property type="term" value="F:transcription corepressor activity"/>
    <property type="evidence" value="ECO:0007669"/>
    <property type="project" value="InterPro"/>
</dbReference>
<dbReference type="GO" id="GO:0017116">
    <property type="term" value="F:single-stranded DNA helicase activity"/>
    <property type="evidence" value="ECO:0007669"/>
    <property type="project" value="InterPro"/>
</dbReference>
<feature type="repeat" description="WD" evidence="25">
    <location>
        <begin position="479"/>
        <end position="520"/>
    </location>
</feature>
<dbReference type="InterPro" id="IPR036322">
    <property type="entry name" value="WD40_repeat_dom_sf"/>
</dbReference>
<dbReference type="GO" id="GO:0006260">
    <property type="term" value="P:DNA replication"/>
    <property type="evidence" value="ECO:0007669"/>
    <property type="project" value="UniProtKB-KW"/>
</dbReference>
<feature type="region of interest" description="Disordered" evidence="26">
    <location>
        <begin position="1563"/>
        <end position="1593"/>
    </location>
</feature>
<dbReference type="CDD" id="cd18041">
    <property type="entry name" value="DEXXQc_DNA2"/>
    <property type="match status" value="1"/>
</dbReference>
<dbReference type="EC" id="3.6.4.12" evidence="4"/>
<evidence type="ECO:0000256" key="11">
    <source>
        <dbReference type="ARBA" id="ARBA00022737"/>
    </source>
</evidence>
<keyword evidence="18" id="KW-0408">Iron</keyword>
<keyword evidence="12" id="KW-0547">Nucleotide-binding</keyword>
<dbReference type="SMART" id="SM00667">
    <property type="entry name" value="LisH"/>
    <property type="match status" value="1"/>
</dbReference>
<evidence type="ECO:0000256" key="4">
    <source>
        <dbReference type="ARBA" id="ARBA00012551"/>
    </source>
</evidence>
<dbReference type="InterPro" id="IPR011604">
    <property type="entry name" value="PDDEXK-like_dom_sf"/>
</dbReference>
<keyword evidence="8" id="KW-0235">DNA replication</keyword>
<keyword evidence="6" id="KW-0004">4Fe-4S</keyword>
<evidence type="ECO:0000256" key="8">
    <source>
        <dbReference type="ARBA" id="ARBA00022705"/>
    </source>
</evidence>
<dbReference type="InterPro" id="IPR015943">
    <property type="entry name" value="WD40/YVTN_repeat-like_dom_sf"/>
</dbReference>
<feature type="domain" description="DNA2/NAM7 helicase-like C-terminal" evidence="29">
    <location>
        <begin position="1308"/>
        <end position="1521"/>
    </location>
</feature>
<dbReference type="EMBL" id="BDGU01000005">
    <property type="protein sequence ID" value="GAV98748.1"/>
    <property type="molecule type" value="Genomic_DNA"/>
</dbReference>
<evidence type="ECO:0000256" key="22">
    <source>
        <dbReference type="ARBA" id="ARBA00023242"/>
    </source>
</evidence>
<evidence type="ECO:0000313" key="31">
    <source>
        <dbReference type="Proteomes" id="UP000188533"/>
    </source>
</evidence>
<evidence type="ECO:0000256" key="5">
    <source>
        <dbReference type="ARBA" id="ARBA00021516"/>
    </source>
</evidence>
<keyword evidence="16 30" id="KW-0347">Helicase</keyword>
<dbReference type="GO" id="GO:0003677">
    <property type="term" value="F:DNA binding"/>
    <property type="evidence" value="ECO:0007669"/>
    <property type="project" value="UniProtKB-KW"/>
</dbReference>
<feature type="compositionally biased region" description="Basic and acidic residues" evidence="26">
    <location>
        <begin position="140"/>
        <end position="149"/>
    </location>
</feature>
<keyword evidence="13" id="KW-0255">Endonuclease</keyword>
<dbReference type="PANTHER" id="PTHR22846:SF2">
    <property type="entry name" value="F-BOX-LIKE_WD REPEAT-CONTAINING PROTEIN EBI"/>
    <property type="match status" value="1"/>
</dbReference>
<dbReference type="GO" id="GO:0046872">
    <property type="term" value="F:metal ion binding"/>
    <property type="evidence" value="ECO:0007669"/>
    <property type="project" value="UniProtKB-KW"/>
</dbReference>
<keyword evidence="14" id="KW-0227">DNA damage</keyword>
<dbReference type="GO" id="GO:0004519">
    <property type="term" value="F:endonuclease activity"/>
    <property type="evidence" value="ECO:0007669"/>
    <property type="project" value="UniProtKB-KW"/>
</dbReference>
<keyword evidence="31" id="KW-1185">Reference proteome</keyword>
<dbReference type="PROSITE" id="PS00678">
    <property type="entry name" value="WD_REPEATS_1"/>
    <property type="match status" value="2"/>
</dbReference>
<evidence type="ECO:0000256" key="1">
    <source>
        <dbReference type="ARBA" id="ARBA00001966"/>
    </source>
</evidence>
<dbReference type="SMART" id="SM00320">
    <property type="entry name" value="WD40"/>
    <property type="match status" value="7"/>
</dbReference>
<evidence type="ECO:0000256" key="7">
    <source>
        <dbReference type="ARBA" id="ARBA00022574"/>
    </source>
</evidence>
<dbReference type="InterPro" id="IPR001680">
    <property type="entry name" value="WD40_rpt"/>
</dbReference>